<protein>
    <submittedName>
        <fullName evidence="4">Uncharacterized protein</fullName>
    </submittedName>
</protein>
<comment type="function">
    <text evidence="2">Involved in regulation of actin and microtubule organization. Part of a WAVE complex that activates the Arp2/3 complex.</text>
</comment>
<organism evidence="4 5">
    <name type="scientific">Clitoria ternatea</name>
    <name type="common">Butterfly pea</name>
    <dbReference type="NCBI Taxonomy" id="43366"/>
    <lineage>
        <taxon>Eukaryota</taxon>
        <taxon>Viridiplantae</taxon>
        <taxon>Streptophyta</taxon>
        <taxon>Embryophyta</taxon>
        <taxon>Tracheophyta</taxon>
        <taxon>Spermatophyta</taxon>
        <taxon>Magnoliopsida</taxon>
        <taxon>eudicotyledons</taxon>
        <taxon>Gunneridae</taxon>
        <taxon>Pentapetalae</taxon>
        <taxon>rosids</taxon>
        <taxon>fabids</taxon>
        <taxon>Fabales</taxon>
        <taxon>Fabaceae</taxon>
        <taxon>Papilionoideae</taxon>
        <taxon>50 kb inversion clade</taxon>
        <taxon>NPAAA clade</taxon>
        <taxon>indigoferoid/millettioid clade</taxon>
        <taxon>Phaseoleae</taxon>
        <taxon>Clitoria</taxon>
    </lineage>
</organism>
<evidence type="ECO:0000256" key="3">
    <source>
        <dbReference type="SAM" id="MobiDB-lite"/>
    </source>
</evidence>
<feature type="region of interest" description="Disordered" evidence="3">
    <location>
        <begin position="238"/>
        <end position="285"/>
    </location>
</feature>
<sequence>MELERPTSTPFNSAMTFDEASMERSKSFVNALQELKNLRPQLYSAAEYCEKSYLHSEQKQMVLDNLKDYAVRALVNAVDHLGTVAYKLTDLLEQQTLDVSTIDLKVSTLNQKLLTCQVYTDKEGLRQQQLLAFIPRHHKHYILPNSVNKKVHFSPHIQIDARQNPFQTKTRFQSSGTPAAKTLSWHLASETKSTLKGSSHASPNIENPKFSAKSSGVFHLLDNEDSTWLKSSPGQIHLPNGAPASNTPMHTLGGTRKDAWEGSKPLTSFRSFDNPHRRETAQIPTRSRSVLSAFFVKQRTPKLKAGSFS</sequence>
<comment type="caution">
    <text evidence="4">The sequence shown here is derived from an EMBL/GenBank/DDBJ whole genome shotgun (WGS) entry which is preliminary data.</text>
</comment>
<dbReference type="AlphaFoldDB" id="A0AAN9PBK5"/>
<comment type="similarity">
    <text evidence="1">Belongs to the ABI family.</text>
</comment>
<name>A0AAN9PBK5_CLITE</name>
<dbReference type="InterPro" id="IPR028457">
    <property type="entry name" value="ABI"/>
</dbReference>
<dbReference type="EMBL" id="JAYKXN010000004">
    <property type="protein sequence ID" value="KAK7292743.1"/>
    <property type="molecule type" value="Genomic_DNA"/>
</dbReference>
<evidence type="ECO:0000313" key="4">
    <source>
        <dbReference type="EMBL" id="KAK7292743.1"/>
    </source>
</evidence>
<dbReference type="PANTHER" id="PTHR10460">
    <property type="entry name" value="ABL INTERACTOR FAMILY MEMBER"/>
    <property type="match status" value="1"/>
</dbReference>
<accession>A0AAN9PBK5</accession>
<evidence type="ECO:0000313" key="5">
    <source>
        <dbReference type="Proteomes" id="UP001359559"/>
    </source>
</evidence>
<dbReference type="Proteomes" id="UP001359559">
    <property type="component" value="Unassembled WGS sequence"/>
</dbReference>
<evidence type="ECO:0000256" key="2">
    <source>
        <dbReference type="ARBA" id="ARBA00025223"/>
    </source>
</evidence>
<evidence type="ECO:0000256" key="1">
    <source>
        <dbReference type="ARBA" id="ARBA00010020"/>
    </source>
</evidence>
<dbReference type="Gene3D" id="6.10.140.1620">
    <property type="match status" value="1"/>
</dbReference>
<reference evidence="4 5" key="1">
    <citation type="submission" date="2024-01" db="EMBL/GenBank/DDBJ databases">
        <title>The genomes of 5 underutilized Papilionoideae crops provide insights into root nodulation and disease resistance.</title>
        <authorList>
            <person name="Yuan L."/>
        </authorList>
    </citation>
    <scope>NUCLEOTIDE SEQUENCE [LARGE SCALE GENOMIC DNA]</scope>
    <source>
        <strain evidence="4">LY-2023</strain>
        <tissue evidence="4">Leaf</tissue>
    </source>
</reference>
<gene>
    <name evidence="4" type="ORF">RJT34_15595</name>
</gene>
<keyword evidence="5" id="KW-1185">Reference proteome</keyword>
<dbReference type="PANTHER" id="PTHR10460:SF0">
    <property type="entry name" value="ABELSON INTERACTING PROTEIN, ISOFORM D"/>
    <property type="match status" value="1"/>
</dbReference>
<proteinExistence type="inferred from homology"/>